<dbReference type="Gene3D" id="1.20.1720.10">
    <property type="entry name" value="Multidrug resistance protein D"/>
    <property type="match status" value="1"/>
</dbReference>
<accession>A0ABP8W7E3</accession>
<dbReference type="InterPro" id="IPR036259">
    <property type="entry name" value="MFS_trans_sf"/>
</dbReference>
<feature type="transmembrane region" description="Helical" evidence="8">
    <location>
        <begin position="344"/>
        <end position="362"/>
    </location>
</feature>
<reference evidence="11" key="1">
    <citation type="journal article" date="2019" name="Int. J. Syst. Evol. Microbiol.">
        <title>The Global Catalogue of Microorganisms (GCM) 10K type strain sequencing project: providing services to taxonomists for standard genome sequencing and annotation.</title>
        <authorList>
            <consortium name="The Broad Institute Genomics Platform"/>
            <consortium name="The Broad Institute Genome Sequencing Center for Infectious Disease"/>
            <person name="Wu L."/>
            <person name="Ma J."/>
        </authorList>
    </citation>
    <scope>NUCLEOTIDE SEQUENCE [LARGE SCALE GENOMIC DNA]</scope>
    <source>
        <strain evidence="11">JCM 18956</strain>
    </source>
</reference>
<gene>
    <name evidence="10" type="ORF">GCM10025780_30450</name>
</gene>
<evidence type="ECO:0000259" key="9">
    <source>
        <dbReference type="PROSITE" id="PS50850"/>
    </source>
</evidence>
<evidence type="ECO:0000256" key="6">
    <source>
        <dbReference type="ARBA" id="ARBA00022989"/>
    </source>
</evidence>
<feature type="transmembrane region" description="Helical" evidence="8">
    <location>
        <begin position="20"/>
        <end position="47"/>
    </location>
</feature>
<keyword evidence="5 8" id="KW-0812">Transmembrane</keyword>
<dbReference type="SUPFAM" id="SSF103473">
    <property type="entry name" value="MFS general substrate transporter"/>
    <property type="match status" value="1"/>
</dbReference>
<dbReference type="PANTHER" id="PTHR42718">
    <property type="entry name" value="MAJOR FACILITATOR SUPERFAMILY MULTIDRUG TRANSPORTER MFSC"/>
    <property type="match status" value="1"/>
</dbReference>
<keyword evidence="11" id="KW-1185">Reference proteome</keyword>
<dbReference type="EMBL" id="BAABLM010000007">
    <property type="protein sequence ID" value="GAA4682722.1"/>
    <property type="molecule type" value="Genomic_DNA"/>
</dbReference>
<proteinExistence type="inferred from homology"/>
<feature type="transmembrane region" description="Helical" evidence="8">
    <location>
        <begin position="451"/>
        <end position="469"/>
    </location>
</feature>
<dbReference type="Pfam" id="PF07690">
    <property type="entry name" value="MFS_1"/>
    <property type="match status" value="1"/>
</dbReference>
<evidence type="ECO:0000256" key="7">
    <source>
        <dbReference type="ARBA" id="ARBA00023136"/>
    </source>
</evidence>
<protein>
    <submittedName>
        <fullName evidence="10">DHA2 family efflux MFS transporter permease subunit</fullName>
    </submittedName>
</protein>
<feature type="transmembrane region" description="Helical" evidence="8">
    <location>
        <begin position="237"/>
        <end position="255"/>
    </location>
</feature>
<dbReference type="PANTHER" id="PTHR42718:SF9">
    <property type="entry name" value="MAJOR FACILITATOR SUPERFAMILY MULTIDRUG TRANSPORTER MFSC"/>
    <property type="match status" value="1"/>
</dbReference>
<evidence type="ECO:0000256" key="3">
    <source>
        <dbReference type="ARBA" id="ARBA00022448"/>
    </source>
</evidence>
<evidence type="ECO:0000256" key="4">
    <source>
        <dbReference type="ARBA" id="ARBA00022475"/>
    </source>
</evidence>
<comment type="similarity">
    <text evidence="2">Belongs to the major facilitator superfamily. EmrB family.</text>
</comment>
<dbReference type="PROSITE" id="PS50850">
    <property type="entry name" value="MFS"/>
    <property type="match status" value="1"/>
</dbReference>
<dbReference type="InterPro" id="IPR011701">
    <property type="entry name" value="MFS"/>
</dbReference>
<evidence type="ECO:0000313" key="11">
    <source>
        <dbReference type="Proteomes" id="UP001501295"/>
    </source>
</evidence>
<dbReference type="Proteomes" id="UP001501295">
    <property type="component" value="Unassembled WGS sequence"/>
</dbReference>
<feature type="transmembrane region" description="Helical" evidence="8">
    <location>
        <begin position="59"/>
        <end position="79"/>
    </location>
</feature>
<comment type="subcellular location">
    <subcellularLocation>
        <location evidence="1">Cell membrane</location>
        <topology evidence="1">Multi-pass membrane protein</topology>
    </subcellularLocation>
</comment>
<feature type="transmembrane region" description="Helical" evidence="8">
    <location>
        <begin position="276"/>
        <end position="303"/>
    </location>
</feature>
<evidence type="ECO:0000256" key="5">
    <source>
        <dbReference type="ARBA" id="ARBA00022692"/>
    </source>
</evidence>
<evidence type="ECO:0000256" key="1">
    <source>
        <dbReference type="ARBA" id="ARBA00004651"/>
    </source>
</evidence>
<feature type="transmembrane region" description="Helical" evidence="8">
    <location>
        <begin position="149"/>
        <end position="167"/>
    </location>
</feature>
<dbReference type="NCBIfam" id="TIGR00711">
    <property type="entry name" value="efflux_EmrB"/>
    <property type="match status" value="1"/>
</dbReference>
<feature type="transmembrane region" description="Helical" evidence="8">
    <location>
        <begin position="173"/>
        <end position="193"/>
    </location>
</feature>
<dbReference type="InterPro" id="IPR020846">
    <property type="entry name" value="MFS_dom"/>
</dbReference>
<feature type="transmembrane region" description="Helical" evidence="8">
    <location>
        <begin position="368"/>
        <end position="391"/>
    </location>
</feature>
<feature type="transmembrane region" description="Helical" evidence="8">
    <location>
        <begin position="205"/>
        <end position="225"/>
    </location>
</feature>
<keyword evidence="3" id="KW-0813">Transport</keyword>
<dbReference type="InterPro" id="IPR004638">
    <property type="entry name" value="EmrB-like"/>
</dbReference>
<organism evidence="10 11">
    <name type="scientific">Frondihabitans cladoniiphilus</name>
    <dbReference type="NCBI Taxonomy" id="715785"/>
    <lineage>
        <taxon>Bacteria</taxon>
        <taxon>Bacillati</taxon>
        <taxon>Actinomycetota</taxon>
        <taxon>Actinomycetes</taxon>
        <taxon>Micrococcales</taxon>
        <taxon>Microbacteriaceae</taxon>
        <taxon>Frondihabitans</taxon>
    </lineage>
</organism>
<evidence type="ECO:0000256" key="2">
    <source>
        <dbReference type="ARBA" id="ARBA00008537"/>
    </source>
</evidence>
<name>A0ABP8W7E3_9MICO</name>
<evidence type="ECO:0000256" key="8">
    <source>
        <dbReference type="SAM" id="Phobius"/>
    </source>
</evidence>
<feature type="transmembrane region" description="Helical" evidence="8">
    <location>
        <begin position="116"/>
        <end position="137"/>
    </location>
</feature>
<dbReference type="PRINTS" id="PR01036">
    <property type="entry name" value="TCRTETB"/>
</dbReference>
<sequence length="484" mass="50733">MTNQVDTSTSPDTRQEGSTLVIGLLLVSAFVVILNETIMSVAIPKLIVDFHITAATGQWLTSAFLLTMAVVIPVTGFLIQRFSTRAMFLSAMTLFIIGTIVAIFAPGFSVLLVARIIQAFGTSIMMPLLMTTVLTLVEPAHRGRIMGNISIVISVAPAIGPTISGLILNSLSWRFLFICVLPIALAALIVGALKLRNVGEPRRAPFDALSVVLSAFAFGGIVYGLSSIATIQADGATTPIIALAVGVIGLALFVWRQTRLQHHDRALLDLRTFRSPVFTLAIIALSIGIIVFFGSLIVLPLFLENVLRLPVLQVGLLLLPGGLIMGALSPVVGNLYDRVGPRPLVIPGSILISAGLWLLTTLTHHSSAAFVLVVYIVLSIGLAFLLTPLLTTALGSVPAPLYSYGSATFSTVQQLAGAAGTALFITLMTVGTSASSSRSAMTAMAHGVHTAFLWGAIVSLAGLIAACFVRAQSTGDGTHTGDAA</sequence>
<comment type="caution">
    <text evidence="10">The sequence shown here is derived from an EMBL/GenBank/DDBJ whole genome shotgun (WGS) entry which is preliminary data.</text>
</comment>
<feature type="transmembrane region" description="Helical" evidence="8">
    <location>
        <begin position="309"/>
        <end position="332"/>
    </location>
</feature>
<keyword evidence="6 8" id="KW-1133">Transmembrane helix</keyword>
<dbReference type="RefSeq" id="WP_345376767.1">
    <property type="nucleotide sequence ID" value="NZ_BAABLM010000007.1"/>
</dbReference>
<evidence type="ECO:0000313" key="10">
    <source>
        <dbReference type="EMBL" id="GAA4682722.1"/>
    </source>
</evidence>
<dbReference type="Gene3D" id="1.20.1250.20">
    <property type="entry name" value="MFS general substrate transporter like domains"/>
    <property type="match status" value="1"/>
</dbReference>
<feature type="transmembrane region" description="Helical" evidence="8">
    <location>
        <begin position="412"/>
        <end position="431"/>
    </location>
</feature>
<keyword evidence="7 8" id="KW-0472">Membrane</keyword>
<feature type="domain" description="Major facilitator superfamily (MFS) profile" evidence="9">
    <location>
        <begin position="21"/>
        <end position="474"/>
    </location>
</feature>
<keyword evidence="4" id="KW-1003">Cell membrane</keyword>
<feature type="transmembrane region" description="Helical" evidence="8">
    <location>
        <begin position="86"/>
        <end position="110"/>
    </location>
</feature>